<evidence type="ECO:0000256" key="4">
    <source>
        <dbReference type="ARBA" id="ARBA00022692"/>
    </source>
</evidence>
<dbReference type="Pfam" id="PF09753">
    <property type="entry name" value="Use1"/>
    <property type="match status" value="1"/>
</dbReference>
<keyword evidence="10" id="KW-0175">Coiled coil</keyword>
<evidence type="ECO:0000256" key="8">
    <source>
        <dbReference type="ARBA" id="ARBA00022989"/>
    </source>
</evidence>
<keyword evidence="3" id="KW-0813">Transport</keyword>
<evidence type="ECO:0000256" key="3">
    <source>
        <dbReference type="ARBA" id="ARBA00022448"/>
    </source>
</evidence>
<dbReference type="OrthoDB" id="4506189at2759"/>
<sequence length="328" mass="36168">MEHAQDQPSHDEINLVRLLRRLEKSAANRDEWKPTVALPEQEVWLKVQKTMQKAKHARGLIKTVEIECEDTPRRIKRLKDAKIQLDRLDSFLKEIEQSSRPKAPPRESLLAKLPLPRPPTPAQETGAPPEISLEDGNEPLSPSLDLAITEKPISLGKPVSSKKSLFITPPDPEAVTSSVIDTALPSLLPLNPSETARASAFSRSFGPTPISRNIASAAAASTSTTNTAATGNQATTALHEELSSQLEQMAQQLKRNAIHFSTSLAKDKTVIEAAAEKIESNYDTMQTQRVKLRDRSSSSRSNTCMTLGIILLVLLVFLFMVSVIRFTR</sequence>
<comment type="caution">
    <text evidence="13">The sequence shown here is derived from an EMBL/GenBank/DDBJ whole genome shotgun (WGS) entry which is preliminary data.</text>
</comment>
<proteinExistence type="inferred from homology"/>
<dbReference type="GO" id="GO:0005789">
    <property type="term" value="C:endoplasmic reticulum membrane"/>
    <property type="evidence" value="ECO:0007669"/>
    <property type="project" value="UniProtKB-SubCell"/>
</dbReference>
<comment type="similarity">
    <text evidence="2">Belongs to the USE1 family.</text>
</comment>
<dbReference type="PANTHER" id="PTHR13050">
    <property type="entry name" value="USE1-LIKE PROTEIN"/>
    <property type="match status" value="1"/>
</dbReference>
<feature type="region of interest" description="Disordered" evidence="11">
    <location>
        <begin position="96"/>
        <end position="137"/>
    </location>
</feature>
<reference evidence="13" key="1">
    <citation type="submission" date="2020-11" db="EMBL/GenBank/DDBJ databases">
        <authorList>
            <consortium name="DOE Joint Genome Institute"/>
            <person name="Ahrendt S."/>
            <person name="Riley R."/>
            <person name="Andreopoulos W."/>
            <person name="Labutti K."/>
            <person name="Pangilinan J."/>
            <person name="Ruiz-Duenas F.J."/>
            <person name="Barrasa J.M."/>
            <person name="Sanchez-Garcia M."/>
            <person name="Camarero S."/>
            <person name="Miyauchi S."/>
            <person name="Serrano A."/>
            <person name="Linde D."/>
            <person name="Babiker R."/>
            <person name="Drula E."/>
            <person name="Ayuso-Fernandez I."/>
            <person name="Pacheco R."/>
            <person name="Padilla G."/>
            <person name="Ferreira P."/>
            <person name="Barriuso J."/>
            <person name="Kellner H."/>
            <person name="Castanera R."/>
            <person name="Alfaro M."/>
            <person name="Ramirez L."/>
            <person name="Pisabarro A.G."/>
            <person name="Kuo A."/>
            <person name="Tritt A."/>
            <person name="Lipzen A."/>
            <person name="He G."/>
            <person name="Yan M."/>
            <person name="Ng V."/>
            <person name="Cullen D."/>
            <person name="Martin F."/>
            <person name="Rosso M.-N."/>
            <person name="Henrissat B."/>
            <person name="Hibbett D."/>
            <person name="Martinez A.T."/>
            <person name="Grigoriev I.V."/>
        </authorList>
    </citation>
    <scope>NUCLEOTIDE SEQUENCE</scope>
    <source>
        <strain evidence="13">CBS 506.95</strain>
    </source>
</reference>
<dbReference type="GO" id="GO:0031201">
    <property type="term" value="C:SNARE complex"/>
    <property type="evidence" value="ECO:0007669"/>
    <property type="project" value="TreeGrafter"/>
</dbReference>
<keyword evidence="6" id="KW-0931">ER-Golgi transport</keyword>
<evidence type="ECO:0000256" key="11">
    <source>
        <dbReference type="SAM" id="MobiDB-lite"/>
    </source>
</evidence>
<protein>
    <recommendedName>
        <fullName evidence="15">USE1-like protein</fullName>
    </recommendedName>
</protein>
<comment type="subcellular location">
    <subcellularLocation>
        <location evidence="1">Endoplasmic reticulum membrane</location>
        <topology evidence="1">Single-pass type IV membrane protein</topology>
    </subcellularLocation>
</comment>
<evidence type="ECO:0000313" key="14">
    <source>
        <dbReference type="Proteomes" id="UP000807306"/>
    </source>
</evidence>
<dbReference type="GO" id="GO:0006890">
    <property type="term" value="P:retrograde vesicle-mediated transport, Golgi to endoplasmic reticulum"/>
    <property type="evidence" value="ECO:0007669"/>
    <property type="project" value="TreeGrafter"/>
</dbReference>
<evidence type="ECO:0000256" key="2">
    <source>
        <dbReference type="ARBA" id="ARBA00007891"/>
    </source>
</evidence>
<evidence type="ECO:0008006" key="15">
    <source>
        <dbReference type="Google" id="ProtNLM"/>
    </source>
</evidence>
<dbReference type="CDD" id="cd15860">
    <property type="entry name" value="SNARE_USE1"/>
    <property type="match status" value="1"/>
</dbReference>
<keyword evidence="4 12" id="KW-0812">Transmembrane</keyword>
<dbReference type="PANTHER" id="PTHR13050:SF7">
    <property type="entry name" value="VESICLE TRANSPORT PROTEIN USE1"/>
    <property type="match status" value="1"/>
</dbReference>
<keyword evidence="7" id="KW-0653">Protein transport</keyword>
<gene>
    <name evidence="13" type="ORF">CPB83DRAFT_857134</name>
</gene>
<feature type="transmembrane region" description="Helical" evidence="12">
    <location>
        <begin position="305"/>
        <end position="326"/>
    </location>
</feature>
<keyword evidence="14" id="KW-1185">Reference proteome</keyword>
<keyword evidence="9 12" id="KW-0472">Membrane</keyword>
<evidence type="ECO:0000256" key="6">
    <source>
        <dbReference type="ARBA" id="ARBA00022892"/>
    </source>
</evidence>
<dbReference type="GO" id="GO:0015031">
    <property type="term" value="P:protein transport"/>
    <property type="evidence" value="ECO:0007669"/>
    <property type="project" value="UniProtKB-KW"/>
</dbReference>
<evidence type="ECO:0000256" key="10">
    <source>
        <dbReference type="SAM" id="Coils"/>
    </source>
</evidence>
<evidence type="ECO:0000256" key="5">
    <source>
        <dbReference type="ARBA" id="ARBA00022824"/>
    </source>
</evidence>
<feature type="coiled-coil region" evidence="10">
    <location>
        <begin position="232"/>
        <end position="295"/>
    </location>
</feature>
<keyword evidence="8 12" id="KW-1133">Transmembrane helix</keyword>
<name>A0A9P6ECE8_9AGAR</name>
<evidence type="ECO:0000256" key="7">
    <source>
        <dbReference type="ARBA" id="ARBA00022927"/>
    </source>
</evidence>
<dbReference type="InterPro" id="IPR019150">
    <property type="entry name" value="Vesicle_transport_protein_Use1"/>
</dbReference>
<evidence type="ECO:0000256" key="1">
    <source>
        <dbReference type="ARBA" id="ARBA00004163"/>
    </source>
</evidence>
<dbReference type="Proteomes" id="UP000807306">
    <property type="component" value="Unassembled WGS sequence"/>
</dbReference>
<evidence type="ECO:0000256" key="9">
    <source>
        <dbReference type="ARBA" id="ARBA00023136"/>
    </source>
</evidence>
<dbReference type="GO" id="GO:0005484">
    <property type="term" value="F:SNAP receptor activity"/>
    <property type="evidence" value="ECO:0007669"/>
    <property type="project" value="TreeGrafter"/>
</dbReference>
<dbReference type="AlphaFoldDB" id="A0A9P6ECE8"/>
<accession>A0A9P6ECE8</accession>
<keyword evidence="5" id="KW-0256">Endoplasmic reticulum</keyword>
<evidence type="ECO:0000313" key="13">
    <source>
        <dbReference type="EMBL" id="KAF9526871.1"/>
    </source>
</evidence>
<dbReference type="EMBL" id="MU157866">
    <property type="protein sequence ID" value="KAF9526871.1"/>
    <property type="molecule type" value="Genomic_DNA"/>
</dbReference>
<evidence type="ECO:0000256" key="12">
    <source>
        <dbReference type="SAM" id="Phobius"/>
    </source>
</evidence>
<organism evidence="13 14">
    <name type="scientific">Crepidotus variabilis</name>
    <dbReference type="NCBI Taxonomy" id="179855"/>
    <lineage>
        <taxon>Eukaryota</taxon>
        <taxon>Fungi</taxon>
        <taxon>Dikarya</taxon>
        <taxon>Basidiomycota</taxon>
        <taxon>Agaricomycotina</taxon>
        <taxon>Agaricomycetes</taxon>
        <taxon>Agaricomycetidae</taxon>
        <taxon>Agaricales</taxon>
        <taxon>Agaricineae</taxon>
        <taxon>Crepidotaceae</taxon>
        <taxon>Crepidotus</taxon>
    </lineage>
</organism>